<dbReference type="GeneID" id="106665467"/>
<keyword evidence="3" id="KW-1185">Reference proteome</keyword>
<dbReference type="EnsemblMetazoa" id="XM_014391899.2">
    <property type="protein sequence ID" value="XP_014247385.1"/>
    <property type="gene ID" value="LOC106665467"/>
</dbReference>
<dbReference type="OrthoDB" id="10250130at2759"/>
<evidence type="ECO:0008006" key="4">
    <source>
        <dbReference type="Google" id="ProtNLM"/>
    </source>
</evidence>
<name>A0A8I6RSK6_CIMLE</name>
<dbReference type="Proteomes" id="UP000494040">
    <property type="component" value="Unassembled WGS sequence"/>
</dbReference>
<reference evidence="2" key="1">
    <citation type="submission" date="2022-01" db="UniProtKB">
        <authorList>
            <consortium name="EnsemblMetazoa"/>
        </authorList>
    </citation>
    <scope>IDENTIFICATION</scope>
</reference>
<dbReference type="InterPro" id="IPR006652">
    <property type="entry name" value="Kelch_1"/>
</dbReference>
<proteinExistence type="predicted"/>
<sequence>MHWTAHLKTGPKRVNHAAAAVGKTIFTFGGYSTGEEVYTVEGPIDIHVLNIYQLCWQELPKPLPNTEQYAKTPYQRYGHTAVAFGKNIYLWGGRNEESACNRLFCFNTETLKWSTPTVTGTIPCSRDGHSACIINNSMYIFGGYEEEFERYSQDVYALDLKTMHWTYIITEGPPPIYRDFNSGTAIGTRMYIFGGRSDRGVLNSGGDNFYPNDIVYLDTETNRWHKPEVKGDIPVGRRSHSAVLHNGKLYIFGGYNSVLKEHYNDFHCFCPKTNTWSIVPTIGYCPNKRRRQVCIVIENKMYLFGGTSPSSLNIVSRQHDLMGQYPELIDHDDLHVLDLKPSLRTLCMLYVTKNKLTTSCLPNEIIKDLNLMRTHLSNMG</sequence>
<evidence type="ECO:0000313" key="2">
    <source>
        <dbReference type="EnsemblMetazoa" id="XP_014247385.1"/>
    </source>
</evidence>
<dbReference type="AlphaFoldDB" id="A0A8I6RSK6"/>
<dbReference type="InterPro" id="IPR052637">
    <property type="entry name" value="KLHDC3-like"/>
</dbReference>
<accession>A0A8I6RSK6</accession>
<dbReference type="PANTHER" id="PTHR46461">
    <property type="entry name" value="KELCH DOMAIN-CONTAINING PROTEIN 3"/>
    <property type="match status" value="1"/>
</dbReference>
<evidence type="ECO:0000256" key="1">
    <source>
        <dbReference type="ARBA" id="ARBA00022441"/>
    </source>
</evidence>
<dbReference type="Pfam" id="PF24681">
    <property type="entry name" value="Kelch_KLHDC2_KLHL20_DRC7"/>
    <property type="match status" value="1"/>
</dbReference>
<dbReference type="KEGG" id="clec:106665467"/>
<dbReference type="Gene3D" id="2.120.10.80">
    <property type="entry name" value="Kelch-type beta propeller"/>
    <property type="match status" value="2"/>
</dbReference>
<organism evidence="2 3">
    <name type="scientific">Cimex lectularius</name>
    <name type="common">Bed bug</name>
    <name type="synonym">Acanthia lectularia</name>
    <dbReference type="NCBI Taxonomy" id="79782"/>
    <lineage>
        <taxon>Eukaryota</taxon>
        <taxon>Metazoa</taxon>
        <taxon>Ecdysozoa</taxon>
        <taxon>Arthropoda</taxon>
        <taxon>Hexapoda</taxon>
        <taxon>Insecta</taxon>
        <taxon>Pterygota</taxon>
        <taxon>Neoptera</taxon>
        <taxon>Paraneoptera</taxon>
        <taxon>Hemiptera</taxon>
        <taxon>Heteroptera</taxon>
        <taxon>Panheteroptera</taxon>
        <taxon>Cimicomorpha</taxon>
        <taxon>Cimicidae</taxon>
        <taxon>Cimex</taxon>
    </lineage>
</organism>
<dbReference type="SUPFAM" id="SSF117281">
    <property type="entry name" value="Kelch motif"/>
    <property type="match status" value="1"/>
</dbReference>
<keyword evidence="1" id="KW-0880">Kelch repeat</keyword>
<evidence type="ECO:0000313" key="3">
    <source>
        <dbReference type="Proteomes" id="UP000494040"/>
    </source>
</evidence>
<dbReference type="GO" id="GO:0003682">
    <property type="term" value="F:chromatin binding"/>
    <property type="evidence" value="ECO:0007669"/>
    <property type="project" value="InterPro"/>
</dbReference>
<dbReference type="PANTHER" id="PTHR46461:SF1">
    <property type="entry name" value="KELCH DOMAIN-CONTAINING PROTEIN 3"/>
    <property type="match status" value="1"/>
</dbReference>
<dbReference type="SMART" id="SM00612">
    <property type="entry name" value="Kelch"/>
    <property type="match status" value="3"/>
</dbReference>
<dbReference type="GO" id="GO:0005737">
    <property type="term" value="C:cytoplasm"/>
    <property type="evidence" value="ECO:0007669"/>
    <property type="project" value="TreeGrafter"/>
</dbReference>
<dbReference type="OMA" id="SQETYVF"/>
<protein>
    <recommendedName>
        <fullName evidence="4">Kelch domain-containing protein 3</fullName>
    </recommendedName>
</protein>
<dbReference type="InterPro" id="IPR015915">
    <property type="entry name" value="Kelch-typ_b-propeller"/>
</dbReference>
<dbReference type="RefSeq" id="XP_014247385.1">
    <property type="nucleotide sequence ID" value="XM_014391899.2"/>
</dbReference>